<evidence type="ECO:0000256" key="1">
    <source>
        <dbReference type="ARBA" id="ARBA00010838"/>
    </source>
</evidence>
<sequence>MSKLKHGFDSDFLWGGAISCSQADGAWNEGGKGKSTQDCRWLDGTWTHDQIEDKHQNNPFCHDELMNALADDGVEFYPFRRGNDFYHHYREDIALFAEMGLKLFRTSICWSRIYPNGDDLEPNREGIEWYRSMLGECKKHGIKTFVTMLHYDIPVNLVTTYGGWKNRKTIDFFARYVETIVTELGDLVDFWLPFNEFNAARFSPWDGVCLVKDEEGENFDRAIFQCLHHEFVANARAVEIVHRLSPDTPVGGMIARFCTYPATCRPEDNMQAIHDDQYSNWFYTDVMARGKYPAYMNRYFDACDIEIQMEPGDEELIARNTVDFLAFSYYFSQVSTCDQGWEKTAGNLVMANKNPYLETSEWGWQLDPIGLRVTLNQMYDRYGLPLYIAENGLGTSDVVEEDGSIHDEYRIDYLRQHIKCLKEAVIDGVDVRGYMIWGFIDLVACGPLTMDKRYGLIYVDLDNCGNGTAERSRKDSFYWYQKCIATNGEDLG</sequence>
<evidence type="ECO:0000256" key="4">
    <source>
        <dbReference type="RuleBase" id="RU003690"/>
    </source>
</evidence>
<gene>
    <name evidence="5" type="primary">bglH_2</name>
    <name evidence="5" type="ORF">ERS852514_00628</name>
</gene>
<dbReference type="GO" id="GO:0005829">
    <property type="term" value="C:cytosol"/>
    <property type="evidence" value="ECO:0007669"/>
    <property type="project" value="TreeGrafter"/>
</dbReference>
<keyword evidence="3 5" id="KW-0326">Glycosidase</keyword>
<dbReference type="Pfam" id="PF00232">
    <property type="entry name" value="Glyco_hydro_1"/>
    <property type="match status" value="1"/>
</dbReference>
<evidence type="ECO:0000256" key="3">
    <source>
        <dbReference type="ARBA" id="ARBA00023295"/>
    </source>
</evidence>
<dbReference type="GO" id="GO:0008706">
    <property type="term" value="F:6-phospho-beta-glucosidase activity"/>
    <property type="evidence" value="ECO:0007669"/>
    <property type="project" value="UniProtKB-EC"/>
</dbReference>
<dbReference type="AlphaFoldDB" id="A0A174J7B2"/>
<dbReference type="Proteomes" id="UP000095454">
    <property type="component" value="Unassembled WGS sequence"/>
</dbReference>
<proteinExistence type="inferred from homology"/>
<name>A0A174J7B2_9ACTN</name>
<reference evidence="5 6" key="1">
    <citation type="submission" date="2015-09" db="EMBL/GenBank/DDBJ databases">
        <authorList>
            <consortium name="Pathogen Informatics"/>
        </authorList>
    </citation>
    <scope>NUCLEOTIDE SEQUENCE [LARGE SCALE GENOMIC DNA]</scope>
    <source>
        <strain evidence="5 6">2789STDY5834902</strain>
    </source>
</reference>
<dbReference type="PRINTS" id="PR00131">
    <property type="entry name" value="GLHYDRLASE1"/>
</dbReference>
<evidence type="ECO:0000313" key="6">
    <source>
        <dbReference type="Proteomes" id="UP000095454"/>
    </source>
</evidence>
<accession>A0A174J7B2</accession>
<evidence type="ECO:0000313" key="5">
    <source>
        <dbReference type="EMBL" id="CUO95493.1"/>
    </source>
</evidence>
<dbReference type="FunFam" id="3.20.20.80:FF:000004">
    <property type="entry name" value="Beta-glucosidase 6-phospho-beta-glucosidase"/>
    <property type="match status" value="1"/>
</dbReference>
<dbReference type="RefSeq" id="WP_035137362.1">
    <property type="nucleotide sequence ID" value="NZ_CABIXX010000007.1"/>
</dbReference>
<dbReference type="EC" id="3.2.1.86" evidence="5"/>
<dbReference type="SUPFAM" id="SSF51445">
    <property type="entry name" value="(Trans)glycosidases"/>
    <property type="match status" value="1"/>
</dbReference>
<protein>
    <submittedName>
        <fullName evidence="5">Aryl-phospho-beta-D-glucosidase BglH</fullName>
        <ecNumber evidence="5">3.2.1.86</ecNumber>
    </submittedName>
</protein>
<dbReference type="PANTHER" id="PTHR10353:SF122">
    <property type="entry name" value="6-PHOSPHO-BETA-GLUCOSIDASE ASCB-RELATED"/>
    <property type="match status" value="1"/>
</dbReference>
<keyword evidence="2 5" id="KW-0378">Hydrolase</keyword>
<dbReference type="EMBL" id="CZAQ01000007">
    <property type="protein sequence ID" value="CUO95493.1"/>
    <property type="molecule type" value="Genomic_DNA"/>
</dbReference>
<comment type="similarity">
    <text evidence="1 4">Belongs to the glycosyl hydrolase 1 family.</text>
</comment>
<dbReference type="Gene3D" id="3.20.20.80">
    <property type="entry name" value="Glycosidases"/>
    <property type="match status" value="1"/>
</dbReference>
<dbReference type="InterPro" id="IPR017853">
    <property type="entry name" value="GH"/>
</dbReference>
<dbReference type="PANTHER" id="PTHR10353">
    <property type="entry name" value="GLYCOSYL HYDROLASE"/>
    <property type="match status" value="1"/>
</dbReference>
<organism evidence="5 6">
    <name type="scientific">Collinsella aerofaciens</name>
    <dbReference type="NCBI Taxonomy" id="74426"/>
    <lineage>
        <taxon>Bacteria</taxon>
        <taxon>Bacillati</taxon>
        <taxon>Actinomycetota</taxon>
        <taxon>Coriobacteriia</taxon>
        <taxon>Coriobacteriales</taxon>
        <taxon>Coriobacteriaceae</taxon>
        <taxon>Collinsella</taxon>
    </lineage>
</organism>
<evidence type="ECO:0000256" key="2">
    <source>
        <dbReference type="ARBA" id="ARBA00022801"/>
    </source>
</evidence>
<dbReference type="InterPro" id="IPR001360">
    <property type="entry name" value="Glyco_hydro_1"/>
</dbReference>
<dbReference type="GO" id="GO:0016052">
    <property type="term" value="P:carbohydrate catabolic process"/>
    <property type="evidence" value="ECO:0007669"/>
    <property type="project" value="TreeGrafter"/>
</dbReference>